<dbReference type="InterPro" id="IPR001873">
    <property type="entry name" value="ENaC"/>
</dbReference>
<evidence type="ECO:0000256" key="6">
    <source>
        <dbReference type="ARBA" id="ARBA00022989"/>
    </source>
</evidence>
<dbReference type="Gene3D" id="1.10.287.770">
    <property type="entry name" value="YojJ-like"/>
    <property type="match status" value="1"/>
</dbReference>
<evidence type="ECO:0000256" key="5">
    <source>
        <dbReference type="ARBA" id="ARBA00022692"/>
    </source>
</evidence>
<evidence type="ECO:0000256" key="7">
    <source>
        <dbReference type="ARBA" id="ARBA00023053"/>
    </source>
</evidence>
<organism evidence="14 15">
    <name type="scientific">Drosophila hydei</name>
    <name type="common">Fruit fly</name>
    <dbReference type="NCBI Taxonomy" id="7224"/>
    <lineage>
        <taxon>Eukaryota</taxon>
        <taxon>Metazoa</taxon>
        <taxon>Ecdysozoa</taxon>
        <taxon>Arthropoda</taxon>
        <taxon>Hexapoda</taxon>
        <taxon>Insecta</taxon>
        <taxon>Pterygota</taxon>
        <taxon>Neoptera</taxon>
        <taxon>Endopterygota</taxon>
        <taxon>Diptera</taxon>
        <taxon>Brachycera</taxon>
        <taxon>Muscomorpha</taxon>
        <taxon>Ephydroidea</taxon>
        <taxon>Drosophilidae</taxon>
        <taxon>Drosophila</taxon>
    </lineage>
</organism>
<keyword evidence="4 12" id="KW-0894">Sodium channel</keyword>
<evidence type="ECO:0000256" key="10">
    <source>
        <dbReference type="ARBA" id="ARBA00023201"/>
    </source>
</evidence>
<dbReference type="Pfam" id="PF00858">
    <property type="entry name" value="ASC"/>
    <property type="match status" value="1"/>
</dbReference>
<evidence type="ECO:0000256" key="9">
    <source>
        <dbReference type="ARBA" id="ARBA00023136"/>
    </source>
</evidence>
<dbReference type="GO" id="GO:0005886">
    <property type="term" value="C:plasma membrane"/>
    <property type="evidence" value="ECO:0007669"/>
    <property type="project" value="TreeGrafter"/>
</dbReference>
<evidence type="ECO:0000256" key="2">
    <source>
        <dbReference type="ARBA" id="ARBA00007193"/>
    </source>
</evidence>
<dbReference type="AlphaFoldDB" id="A0A6J2SVS0"/>
<dbReference type="PANTHER" id="PTHR11690:SF243">
    <property type="entry name" value="PICKPOCKET 12-RELATED"/>
    <property type="match status" value="1"/>
</dbReference>
<dbReference type="PRINTS" id="PR01078">
    <property type="entry name" value="AMINACHANNEL"/>
</dbReference>
<proteinExistence type="inferred from homology"/>
<name>A0A6J2SVS0_DROHY</name>
<keyword evidence="11 12" id="KW-0407">Ion channel</keyword>
<feature type="transmembrane region" description="Helical" evidence="13">
    <location>
        <begin position="49"/>
        <end position="70"/>
    </location>
</feature>
<dbReference type="Proteomes" id="UP000504633">
    <property type="component" value="Unplaced"/>
</dbReference>
<keyword evidence="10 12" id="KW-0739">Sodium transport</keyword>
<evidence type="ECO:0000256" key="8">
    <source>
        <dbReference type="ARBA" id="ARBA00023065"/>
    </source>
</evidence>
<dbReference type="OMA" id="CENECLA"/>
<feature type="transmembrane region" description="Helical" evidence="13">
    <location>
        <begin position="481"/>
        <end position="502"/>
    </location>
</feature>
<comment type="similarity">
    <text evidence="2 12">Belongs to the amiloride-sensitive sodium channel (TC 1.A.6) family.</text>
</comment>
<evidence type="ECO:0000256" key="4">
    <source>
        <dbReference type="ARBA" id="ARBA00022461"/>
    </source>
</evidence>
<keyword evidence="8 12" id="KW-0406">Ion transport</keyword>
<keyword evidence="7" id="KW-0915">Sodium</keyword>
<accession>A0A6J2SVS0</accession>
<dbReference type="GeneID" id="111595263"/>
<evidence type="ECO:0000256" key="13">
    <source>
        <dbReference type="SAM" id="Phobius"/>
    </source>
</evidence>
<evidence type="ECO:0000313" key="15">
    <source>
        <dbReference type="RefSeq" id="XP_030081256.1"/>
    </source>
</evidence>
<protein>
    <submittedName>
        <fullName evidence="15">Pickpocket protein 28</fullName>
    </submittedName>
</protein>
<keyword evidence="3 12" id="KW-0813">Transport</keyword>
<evidence type="ECO:0000256" key="11">
    <source>
        <dbReference type="ARBA" id="ARBA00023303"/>
    </source>
</evidence>
<dbReference type="OrthoDB" id="6021021at2759"/>
<gene>
    <name evidence="15" type="primary">LOC111595263</name>
</gene>
<dbReference type="KEGG" id="dhe:111595263"/>
<evidence type="ECO:0000313" key="14">
    <source>
        <dbReference type="Proteomes" id="UP000504633"/>
    </source>
</evidence>
<dbReference type="GO" id="GO:0015280">
    <property type="term" value="F:ligand-gated sodium channel activity"/>
    <property type="evidence" value="ECO:0007669"/>
    <property type="project" value="TreeGrafter"/>
</dbReference>
<keyword evidence="6 13" id="KW-1133">Transmembrane helix</keyword>
<evidence type="ECO:0000256" key="12">
    <source>
        <dbReference type="RuleBase" id="RU000679"/>
    </source>
</evidence>
<keyword evidence="5 12" id="KW-0812">Transmembrane</keyword>
<dbReference type="PANTHER" id="PTHR11690">
    <property type="entry name" value="AMILORIDE-SENSITIVE SODIUM CHANNEL-RELATED"/>
    <property type="match status" value="1"/>
</dbReference>
<comment type="subcellular location">
    <subcellularLocation>
        <location evidence="1">Membrane</location>
        <topology evidence="1">Multi-pass membrane protein</topology>
    </subcellularLocation>
</comment>
<dbReference type="Gene3D" id="1.10.287.820">
    <property type="entry name" value="Acid-sensing ion channel domain"/>
    <property type="match status" value="1"/>
</dbReference>
<evidence type="ECO:0000256" key="1">
    <source>
        <dbReference type="ARBA" id="ARBA00004141"/>
    </source>
</evidence>
<dbReference type="RefSeq" id="XP_030081256.1">
    <property type="nucleotide sequence ID" value="XM_030225396.1"/>
</dbReference>
<reference evidence="15" key="1">
    <citation type="submission" date="2025-08" db="UniProtKB">
        <authorList>
            <consortium name="RefSeq"/>
        </authorList>
    </citation>
    <scope>IDENTIFICATION</scope>
    <source>
        <strain evidence="15">15085-1641.00</strain>
        <tissue evidence="15">Whole body</tissue>
    </source>
</reference>
<keyword evidence="14" id="KW-1185">Reference proteome</keyword>
<evidence type="ECO:0000256" key="3">
    <source>
        <dbReference type="ARBA" id="ARBA00022448"/>
    </source>
</evidence>
<sequence>MEAKPKSQKSFVFLQNSFQKSLKVFLRETGLHGLKFVGDSTLNIWERSFFLIAFVAAFVMTCQLISNIYAKWDSTPVIIGISPHATSIRKVPFPSVTICNMNQFQRSKVIKYKEGSAEFDAMKVLCNPHSEEIERGIEADSPSWTSTINASNTLKITDFVKNHAQPCSQMLRYCRFSGREVNCHEIFRSIITDEGLCCVFNILPAPFLYKSRENESISNFTALGYTPVRWDPESGYPAQLPNLFYPLPAFGTGITMGFTVVLDAQLSEYYCSSTNGPGFKILFHNPITLPNVKEEGLVLGIGYETNFRLAVSRSEAVPTIRGISRDDRQCVFNNEKKLIYHKVYTHNYCENECIAKYLYTACNCIPHSYPHIYQNASVCSVRDAVCIRRAQRPENRQQTANCRQDCLPSCFDLSYAADSLYFPLAKRDFQVSNKLVANMNKTYLLENIAVMNLYYRESAYYGTMKNVYIGFTEFLSNIGGVMGLFMGFSVISIAEMLYFLILKPISELIAWKRGNEKLHDLKTTPTRHPFKQNNSVWHTKELYPKGMSSSKMQPRSKEKVRLVKDRYKY</sequence>
<keyword evidence="9 13" id="KW-0472">Membrane</keyword>